<sequence>MEAFTGAKLMQNIGDLSHQPVSIPIMDDDAATMSKAKEVLGHDLEKWSDIGHSKKSASKVHKRTCYSTSESLENRIAAAAAQKNIGYNYMEDVFVKAHVSPSKILEVNCQKLSKEKKKRQLKFEGDPEIKKRKLLMKKEKRSNTESLEKKAK</sequence>
<evidence type="ECO:0000313" key="3">
    <source>
        <dbReference type="Proteomes" id="UP000507470"/>
    </source>
</evidence>
<feature type="compositionally biased region" description="Basic and acidic residues" evidence="1">
    <location>
        <begin position="141"/>
        <end position="152"/>
    </location>
</feature>
<gene>
    <name evidence="2" type="ORF">MCOR_34717</name>
</gene>
<reference evidence="2 3" key="1">
    <citation type="submission" date="2020-06" db="EMBL/GenBank/DDBJ databases">
        <authorList>
            <person name="Li R."/>
            <person name="Bekaert M."/>
        </authorList>
    </citation>
    <scope>NUCLEOTIDE SEQUENCE [LARGE SCALE GENOMIC DNA]</scope>
    <source>
        <strain evidence="3">wild</strain>
    </source>
</reference>
<evidence type="ECO:0000313" key="2">
    <source>
        <dbReference type="EMBL" id="CAC5400546.1"/>
    </source>
</evidence>
<protein>
    <submittedName>
        <fullName evidence="2">Uncharacterized protein</fullName>
    </submittedName>
</protein>
<dbReference type="OrthoDB" id="6119199at2759"/>
<evidence type="ECO:0000256" key="1">
    <source>
        <dbReference type="SAM" id="MobiDB-lite"/>
    </source>
</evidence>
<feature type="region of interest" description="Disordered" evidence="1">
    <location>
        <begin position="132"/>
        <end position="152"/>
    </location>
</feature>
<organism evidence="2 3">
    <name type="scientific">Mytilus coruscus</name>
    <name type="common">Sea mussel</name>
    <dbReference type="NCBI Taxonomy" id="42192"/>
    <lineage>
        <taxon>Eukaryota</taxon>
        <taxon>Metazoa</taxon>
        <taxon>Spiralia</taxon>
        <taxon>Lophotrochozoa</taxon>
        <taxon>Mollusca</taxon>
        <taxon>Bivalvia</taxon>
        <taxon>Autobranchia</taxon>
        <taxon>Pteriomorphia</taxon>
        <taxon>Mytilida</taxon>
        <taxon>Mytiloidea</taxon>
        <taxon>Mytilidae</taxon>
        <taxon>Mytilinae</taxon>
        <taxon>Mytilus</taxon>
    </lineage>
</organism>
<name>A0A6J8CY93_MYTCO</name>
<accession>A0A6J8CY93</accession>
<dbReference type="AlphaFoldDB" id="A0A6J8CY93"/>
<keyword evidence="3" id="KW-1185">Reference proteome</keyword>
<dbReference type="Proteomes" id="UP000507470">
    <property type="component" value="Unassembled WGS sequence"/>
</dbReference>
<proteinExistence type="predicted"/>
<dbReference type="EMBL" id="CACVKT020006208">
    <property type="protein sequence ID" value="CAC5400546.1"/>
    <property type="molecule type" value="Genomic_DNA"/>
</dbReference>